<name>A0A2I2KJC6_9ACTN</name>
<reference evidence="1 2" key="1">
    <citation type="submission" date="2017-06" db="EMBL/GenBank/DDBJ databases">
        <authorList>
            <person name="Kim H.J."/>
            <person name="Triplett B.A."/>
        </authorList>
    </citation>
    <scope>NUCLEOTIDE SEQUENCE [LARGE SCALE GENOMIC DNA]</scope>
    <source>
        <strain evidence="1">FRACA_ARgP5</strain>
    </source>
</reference>
<dbReference type="SUPFAM" id="SSF159245">
    <property type="entry name" value="AttH-like"/>
    <property type="match status" value="1"/>
</dbReference>
<dbReference type="EMBL" id="FZMO01000015">
    <property type="protein sequence ID" value="SNQ45779.1"/>
    <property type="molecule type" value="Genomic_DNA"/>
</dbReference>
<accession>A0A2I2KJC6</accession>
<evidence type="ECO:0000313" key="1">
    <source>
        <dbReference type="EMBL" id="SNQ45779.1"/>
    </source>
</evidence>
<dbReference type="RefSeq" id="WP_101829908.1">
    <property type="nucleotide sequence ID" value="NZ_FZMO01000015.1"/>
</dbReference>
<dbReference type="OrthoDB" id="333076at2"/>
<dbReference type="AlphaFoldDB" id="A0A2I2KJC6"/>
<sequence>MLSPYDDLPLHQTIEPIRRVGTSDRNFYDRYYFNLHSCSDEVVLAAGMGFYPNVGVVDGFLAVLVDGVHRVVRASRVLGADRADTSVGPLRIEVVEGLRRLRLTCEPNEWGIDCDLVWTGAIPAHHEPRHTLYRNERVVMDMCRFCQTGTWSGHLTVDGATITVTPGRYWGVRDRSWGVRPVGAPEPPGIDGAAPPPGHFWNWAPIQFADATVLYAVQEDQHGARSFEEALRIDHGLGTSGGAETSAVRHLGVPRHDWTFTPGTRQLSGGRLTFTRPDAEPTTIEVEPLVPMVLSLGTGYGGEAVPQSGAADVRPWRHGMYQGPLAVEGLSWKMSEIPPAALLSSTYDHVSRFTTDTGEVGYGIVNYVIAGPNDRYGFTGFTDPA</sequence>
<gene>
    <name evidence="1" type="ORF">FRACA_1110016</name>
</gene>
<keyword evidence="2" id="KW-1185">Reference proteome</keyword>
<proteinExistence type="predicted"/>
<evidence type="ECO:0000313" key="2">
    <source>
        <dbReference type="Proteomes" id="UP000234331"/>
    </source>
</evidence>
<dbReference type="Proteomes" id="UP000234331">
    <property type="component" value="Unassembled WGS sequence"/>
</dbReference>
<protein>
    <submittedName>
        <fullName evidence="1">Uncharacterized protein</fullName>
    </submittedName>
</protein>
<organism evidence="1 2">
    <name type="scientific">Frankia canadensis</name>
    <dbReference type="NCBI Taxonomy" id="1836972"/>
    <lineage>
        <taxon>Bacteria</taxon>
        <taxon>Bacillati</taxon>
        <taxon>Actinomycetota</taxon>
        <taxon>Actinomycetes</taxon>
        <taxon>Frankiales</taxon>
        <taxon>Frankiaceae</taxon>
        <taxon>Frankia</taxon>
    </lineage>
</organism>